<evidence type="ECO:0000256" key="4">
    <source>
        <dbReference type="ARBA" id="ARBA00022777"/>
    </source>
</evidence>
<dbReference type="SUPFAM" id="SSF52540">
    <property type="entry name" value="P-loop containing nucleoside triphosphate hydrolases"/>
    <property type="match status" value="1"/>
</dbReference>
<feature type="binding site" evidence="5">
    <location>
        <position position="128"/>
    </location>
    <ligand>
        <name>ATP</name>
        <dbReference type="ChEBI" id="CHEBI:30616"/>
    </ligand>
</feature>
<feature type="region of interest" description="LID" evidence="5">
    <location>
        <begin position="127"/>
        <end position="164"/>
    </location>
</feature>
<keyword evidence="2 5" id="KW-0545">Nucleotide biosynthesis</keyword>
<dbReference type="PANTHER" id="PTHR23359">
    <property type="entry name" value="NUCLEOTIDE KINASE"/>
    <property type="match status" value="1"/>
</dbReference>
<dbReference type="Gene3D" id="3.40.50.300">
    <property type="entry name" value="P-loop containing nucleotide triphosphate hydrolases"/>
    <property type="match status" value="1"/>
</dbReference>
<evidence type="ECO:0000256" key="7">
    <source>
        <dbReference type="RuleBase" id="RU003331"/>
    </source>
</evidence>
<dbReference type="Pfam" id="PF00406">
    <property type="entry name" value="ADK"/>
    <property type="match status" value="1"/>
</dbReference>
<keyword evidence="5" id="KW-0963">Cytoplasm</keyword>
<evidence type="ECO:0000313" key="10">
    <source>
        <dbReference type="Proteomes" id="UP000748332"/>
    </source>
</evidence>
<dbReference type="InterPro" id="IPR036193">
    <property type="entry name" value="ADK_active_lid_dom_sf"/>
</dbReference>
<feature type="domain" description="Adenylate kinase active site lid" evidence="8">
    <location>
        <begin position="128"/>
        <end position="163"/>
    </location>
</feature>
<dbReference type="Pfam" id="PF05191">
    <property type="entry name" value="ADK_lid"/>
    <property type="match status" value="1"/>
</dbReference>
<accession>A0A955I1M7</accession>
<feature type="binding site" evidence="5">
    <location>
        <position position="32"/>
    </location>
    <ligand>
        <name>AMP</name>
        <dbReference type="ChEBI" id="CHEBI:456215"/>
    </ligand>
</feature>
<feature type="binding site" evidence="5">
    <location>
        <begin position="137"/>
        <end position="138"/>
    </location>
    <ligand>
        <name>ATP</name>
        <dbReference type="ChEBI" id="CHEBI:30616"/>
    </ligand>
</feature>
<evidence type="ECO:0000259" key="8">
    <source>
        <dbReference type="Pfam" id="PF05191"/>
    </source>
</evidence>
<comment type="pathway">
    <text evidence="5">Purine metabolism; AMP biosynthesis via salvage pathway; AMP from ADP: step 1/1.</text>
</comment>
<sequence length="215" mass="25049">MNTLHFHGPSGSGKDTQLDLLEKLVDFERIGTGDMFRRMFEQGTELGKKANEYWGKGNLVPTELTYQLLEEWCKQFDPAKPWYFVSTVRAVDQISRFDDLLAKFDRKLDHFIHFALSEEAAIDRLSLRWYCPKDGTTYHEKYKKEKIKGICDKDGTQLIQRSDDKPDAIKQRMSFYRESIEPILSEYRSRGILIEIDAAPSIEEIHHEVVKVLGL</sequence>
<feature type="binding site" evidence="5">
    <location>
        <position position="37"/>
    </location>
    <ligand>
        <name>AMP</name>
        <dbReference type="ChEBI" id="CHEBI:456215"/>
    </ligand>
</feature>
<feature type="binding site" evidence="5">
    <location>
        <position position="93"/>
    </location>
    <ligand>
        <name>AMP</name>
        <dbReference type="ChEBI" id="CHEBI:456215"/>
    </ligand>
</feature>
<dbReference type="InterPro" id="IPR007862">
    <property type="entry name" value="Adenylate_kinase_lid-dom"/>
</dbReference>
<dbReference type="EMBL" id="JAGQLM010000046">
    <property type="protein sequence ID" value="MCA9374918.1"/>
    <property type="molecule type" value="Genomic_DNA"/>
</dbReference>
<proteinExistence type="inferred from homology"/>
<comment type="similarity">
    <text evidence="5 6">Belongs to the adenylate kinase family.</text>
</comment>
<protein>
    <recommendedName>
        <fullName evidence="5 7">Adenylate kinase</fullName>
        <shortName evidence="5">AK</shortName>
        <ecNumber evidence="5 7">2.7.4.3</ecNumber>
    </recommendedName>
    <alternativeName>
        <fullName evidence="5">ATP-AMP transphosphorylase</fullName>
    </alternativeName>
    <alternativeName>
        <fullName evidence="5">ATP:AMP phosphotransferase</fullName>
    </alternativeName>
    <alternativeName>
        <fullName evidence="5">Adenylate monophosphate kinase</fullName>
    </alternativeName>
</protein>
<keyword evidence="1 5" id="KW-0808">Transferase</keyword>
<evidence type="ECO:0000256" key="3">
    <source>
        <dbReference type="ARBA" id="ARBA00022741"/>
    </source>
</evidence>
<dbReference type="Proteomes" id="UP000748332">
    <property type="component" value="Unassembled WGS sequence"/>
</dbReference>
<organism evidence="9 10">
    <name type="scientific">Candidatus Dojkabacteria bacterium</name>
    <dbReference type="NCBI Taxonomy" id="2099670"/>
    <lineage>
        <taxon>Bacteria</taxon>
        <taxon>Candidatus Dojkabacteria</taxon>
    </lineage>
</organism>
<comment type="caution">
    <text evidence="5">Lacks conserved residue(s) required for the propagation of feature annotation.</text>
</comment>
<feature type="binding site" evidence="5">
    <location>
        <position position="172"/>
    </location>
    <ligand>
        <name>AMP</name>
        <dbReference type="ChEBI" id="CHEBI:456215"/>
    </ligand>
</feature>
<dbReference type="PRINTS" id="PR00094">
    <property type="entry name" value="ADENYLTKNASE"/>
</dbReference>
<keyword evidence="4 5" id="KW-0418">Kinase</keyword>
<feature type="binding site" evidence="5">
    <location>
        <position position="200"/>
    </location>
    <ligand>
        <name>ATP</name>
        <dbReference type="ChEBI" id="CHEBI:30616"/>
    </ligand>
</feature>
<keyword evidence="5 7" id="KW-0067">ATP-binding</keyword>
<reference evidence="9" key="2">
    <citation type="journal article" date="2021" name="Microbiome">
        <title>Successional dynamics and alternative stable states in a saline activated sludge microbial community over 9 years.</title>
        <authorList>
            <person name="Wang Y."/>
            <person name="Ye J."/>
            <person name="Ju F."/>
            <person name="Liu L."/>
            <person name="Boyd J.A."/>
            <person name="Deng Y."/>
            <person name="Parks D.H."/>
            <person name="Jiang X."/>
            <person name="Yin X."/>
            <person name="Woodcroft B.J."/>
            <person name="Tyson G.W."/>
            <person name="Hugenholtz P."/>
            <person name="Polz M.F."/>
            <person name="Zhang T."/>
        </authorList>
    </citation>
    <scope>NUCLEOTIDE SEQUENCE</scope>
    <source>
        <strain evidence="9">HKST-UBA16</strain>
    </source>
</reference>
<comment type="domain">
    <text evidence="5">Consists of three domains, a large central CORE domain and two small peripheral domains, NMPbind and LID, which undergo movements during catalysis. The LID domain closes over the site of phosphoryl transfer upon ATP binding. Assembling and dissambling the active center during each catalytic cycle provides an effective means to prevent ATP hydrolysis.</text>
</comment>
<comment type="caution">
    <text evidence="9">The sequence shown here is derived from an EMBL/GenBank/DDBJ whole genome shotgun (WGS) entry which is preliminary data.</text>
</comment>
<dbReference type="InterPro" id="IPR000850">
    <property type="entry name" value="Adenylat/UMP-CMP_kin"/>
</dbReference>
<evidence type="ECO:0000256" key="5">
    <source>
        <dbReference type="HAMAP-Rule" id="MF_00235"/>
    </source>
</evidence>
<dbReference type="GO" id="GO:0004017">
    <property type="term" value="F:AMP kinase activity"/>
    <property type="evidence" value="ECO:0007669"/>
    <property type="project" value="UniProtKB-UniRule"/>
</dbReference>
<evidence type="ECO:0000256" key="1">
    <source>
        <dbReference type="ARBA" id="ARBA00022679"/>
    </source>
</evidence>
<dbReference type="GO" id="GO:0005737">
    <property type="term" value="C:cytoplasm"/>
    <property type="evidence" value="ECO:0007669"/>
    <property type="project" value="UniProtKB-SubCell"/>
</dbReference>
<gene>
    <name evidence="5" type="primary">adk</name>
    <name evidence="9" type="ORF">KC622_01150</name>
</gene>
<feature type="region of interest" description="NMP" evidence="5">
    <location>
        <begin position="31"/>
        <end position="60"/>
    </location>
</feature>
<evidence type="ECO:0000256" key="2">
    <source>
        <dbReference type="ARBA" id="ARBA00022727"/>
    </source>
</evidence>
<evidence type="ECO:0000313" key="9">
    <source>
        <dbReference type="EMBL" id="MCA9374918.1"/>
    </source>
</evidence>
<dbReference type="HAMAP" id="MF_00235">
    <property type="entry name" value="Adenylate_kinase_Adk"/>
    <property type="match status" value="1"/>
</dbReference>
<evidence type="ECO:0000256" key="6">
    <source>
        <dbReference type="RuleBase" id="RU003330"/>
    </source>
</evidence>
<dbReference type="SUPFAM" id="SSF57774">
    <property type="entry name" value="Microbial and mitochondrial ADK, insert 'zinc finger' domain"/>
    <property type="match status" value="1"/>
</dbReference>
<feature type="binding site" evidence="5">
    <location>
        <position position="161"/>
    </location>
    <ligand>
        <name>AMP</name>
        <dbReference type="ChEBI" id="CHEBI:456215"/>
    </ligand>
</feature>
<comment type="subcellular location">
    <subcellularLocation>
        <location evidence="5 7">Cytoplasm</location>
    </subcellularLocation>
</comment>
<dbReference type="GO" id="GO:0005524">
    <property type="term" value="F:ATP binding"/>
    <property type="evidence" value="ECO:0007669"/>
    <property type="project" value="UniProtKB-UniRule"/>
</dbReference>
<name>A0A955I1M7_9BACT</name>
<comment type="subunit">
    <text evidence="5 7">Monomer.</text>
</comment>
<feature type="binding site" evidence="5">
    <location>
        <begin position="58"/>
        <end position="60"/>
    </location>
    <ligand>
        <name>AMP</name>
        <dbReference type="ChEBI" id="CHEBI:456215"/>
    </ligand>
</feature>
<dbReference type="AlphaFoldDB" id="A0A955I1M7"/>
<dbReference type="GO" id="GO:0044209">
    <property type="term" value="P:AMP salvage"/>
    <property type="evidence" value="ECO:0007669"/>
    <property type="project" value="UniProtKB-UniRule"/>
</dbReference>
<dbReference type="EC" id="2.7.4.3" evidence="5 7"/>
<reference evidence="9" key="1">
    <citation type="submission" date="2020-04" db="EMBL/GenBank/DDBJ databases">
        <authorList>
            <person name="Zhang T."/>
        </authorList>
    </citation>
    <scope>NUCLEOTIDE SEQUENCE</scope>
    <source>
        <strain evidence="9">HKST-UBA16</strain>
    </source>
</reference>
<comment type="catalytic activity">
    <reaction evidence="5 7">
        <text>AMP + ATP = 2 ADP</text>
        <dbReference type="Rhea" id="RHEA:12973"/>
        <dbReference type="ChEBI" id="CHEBI:30616"/>
        <dbReference type="ChEBI" id="CHEBI:456215"/>
        <dbReference type="ChEBI" id="CHEBI:456216"/>
        <dbReference type="EC" id="2.7.4.3"/>
    </reaction>
</comment>
<dbReference type="InterPro" id="IPR027417">
    <property type="entry name" value="P-loop_NTPase"/>
</dbReference>
<dbReference type="CDD" id="cd01428">
    <property type="entry name" value="ADK"/>
    <property type="match status" value="1"/>
</dbReference>
<keyword evidence="3 5" id="KW-0547">Nucleotide-binding</keyword>
<comment type="function">
    <text evidence="5">Catalyzes the reversible transfer of the terminal phosphate group between ATP and AMP. Plays an important role in cellular energy homeostasis and in adenine nucleotide metabolism.</text>
</comment>